<evidence type="ECO:0000256" key="1">
    <source>
        <dbReference type="SAM" id="MobiDB-lite"/>
    </source>
</evidence>
<accession>A0ABD0KS53</accession>
<name>A0ABD0KS53_9CAEN</name>
<reference evidence="2 3" key="1">
    <citation type="journal article" date="2023" name="Sci. Data">
        <title>Genome assembly of the Korean intertidal mud-creeper Batillaria attramentaria.</title>
        <authorList>
            <person name="Patra A.K."/>
            <person name="Ho P.T."/>
            <person name="Jun S."/>
            <person name="Lee S.J."/>
            <person name="Kim Y."/>
            <person name="Won Y.J."/>
        </authorList>
    </citation>
    <scope>NUCLEOTIDE SEQUENCE [LARGE SCALE GENOMIC DNA]</scope>
    <source>
        <strain evidence="2">Wonlab-2016</strain>
    </source>
</reference>
<comment type="caution">
    <text evidence="2">The sequence shown here is derived from an EMBL/GenBank/DDBJ whole genome shotgun (WGS) entry which is preliminary data.</text>
</comment>
<sequence length="82" mass="9157">MGTHTVIGISQRSYSQSELILMSKGLAARQIVRTTSAVQHPRWGASTQRVKRKQGSGWHFQDMPILPPNNKKHYVGPMPGMT</sequence>
<dbReference type="AlphaFoldDB" id="A0ABD0KS53"/>
<dbReference type="Proteomes" id="UP001519460">
    <property type="component" value="Unassembled WGS sequence"/>
</dbReference>
<proteinExistence type="predicted"/>
<evidence type="ECO:0000313" key="2">
    <source>
        <dbReference type="EMBL" id="KAK7489831.1"/>
    </source>
</evidence>
<dbReference type="EMBL" id="JACVVK020000133">
    <property type="protein sequence ID" value="KAK7489831.1"/>
    <property type="molecule type" value="Genomic_DNA"/>
</dbReference>
<gene>
    <name evidence="2" type="ORF">BaRGS_00018853</name>
</gene>
<feature type="region of interest" description="Disordered" evidence="1">
    <location>
        <begin position="39"/>
        <end position="82"/>
    </location>
</feature>
<evidence type="ECO:0000313" key="3">
    <source>
        <dbReference type="Proteomes" id="UP001519460"/>
    </source>
</evidence>
<protein>
    <submittedName>
        <fullName evidence="2">Uncharacterized protein</fullName>
    </submittedName>
</protein>
<keyword evidence="3" id="KW-1185">Reference proteome</keyword>
<organism evidence="2 3">
    <name type="scientific">Batillaria attramentaria</name>
    <dbReference type="NCBI Taxonomy" id="370345"/>
    <lineage>
        <taxon>Eukaryota</taxon>
        <taxon>Metazoa</taxon>
        <taxon>Spiralia</taxon>
        <taxon>Lophotrochozoa</taxon>
        <taxon>Mollusca</taxon>
        <taxon>Gastropoda</taxon>
        <taxon>Caenogastropoda</taxon>
        <taxon>Sorbeoconcha</taxon>
        <taxon>Cerithioidea</taxon>
        <taxon>Batillariidae</taxon>
        <taxon>Batillaria</taxon>
    </lineage>
</organism>